<dbReference type="SUPFAM" id="SSF52821">
    <property type="entry name" value="Rhodanese/Cell cycle control phosphatase"/>
    <property type="match status" value="2"/>
</dbReference>
<dbReference type="PANTHER" id="PTHR11364:SF27">
    <property type="entry name" value="SULFURTRANSFERASE"/>
    <property type="match status" value="1"/>
</dbReference>
<evidence type="ECO:0000256" key="7">
    <source>
        <dbReference type="ARBA" id="ARBA00070833"/>
    </source>
</evidence>
<keyword evidence="4" id="KW-0677">Repeat</keyword>
<dbReference type="SMART" id="SM00450">
    <property type="entry name" value="RHOD"/>
    <property type="match status" value="2"/>
</dbReference>
<dbReference type="Gene3D" id="3.40.250.10">
    <property type="entry name" value="Rhodanese-like domain"/>
    <property type="match status" value="2"/>
</dbReference>
<sequence length="280" mass="29129">MTPTVSVAWLAANLGAPDLVLFDATMYLAVEKRDAKAEFLAGHIPGARYFDIDVVADQESDLPHMAPTAARFAALVGTMGVSNDSRVIFYDQTGMTRAPRGWWLFRLFGHRQVAVLDGGLPAWIKANEPLESGAPAPAAATVFTPDLVTDRIKGIGDMKRLVESGAAAIVDARARGRFDGVAPEPRAGLPSGHMPGAGNFPASEITGEDGLLLPAATLRAAFRAAGADGSRPIVTTCGTGVTASAIALAAVVAGLPEPAVYDGSWTEWAGRPETPKVGKA</sequence>
<dbReference type="GO" id="GO:0004792">
    <property type="term" value="F:thiosulfate-cyanide sulfurtransferase activity"/>
    <property type="evidence" value="ECO:0007669"/>
    <property type="project" value="InterPro"/>
</dbReference>
<evidence type="ECO:0000256" key="8">
    <source>
        <dbReference type="ARBA" id="ARBA00078354"/>
    </source>
</evidence>
<evidence type="ECO:0000256" key="1">
    <source>
        <dbReference type="ARBA" id="ARBA00004496"/>
    </source>
</evidence>
<dbReference type="PROSITE" id="PS00380">
    <property type="entry name" value="RHODANESE_1"/>
    <property type="match status" value="1"/>
</dbReference>
<dbReference type="CDD" id="cd01448">
    <property type="entry name" value="TST_Repeat_1"/>
    <property type="match status" value="1"/>
</dbReference>
<organism evidence="10 11">
    <name type="scientific">Humitalea rosea</name>
    <dbReference type="NCBI Taxonomy" id="990373"/>
    <lineage>
        <taxon>Bacteria</taxon>
        <taxon>Pseudomonadati</taxon>
        <taxon>Pseudomonadota</taxon>
        <taxon>Alphaproteobacteria</taxon>
        <taxon>Acetobacterales</taxon>
        <taxon>Roseomonadaceae</taxon>
        <taxon>Humitalea</taxon>
    </lineage>
</organism>
<keyword evidence="11" id="KW-1185">Reference proteome</keyword>
<dbReference type="OrthoDB" id="9781034at2"/>
<dbReference type="CDD" id="cd01449">
    <property type="entry name" value="TST_Repeat_2"/>
    <property type="match status" value="1"/>
</dbReference>
<dbReference type="PANTHER" id="PTHR11364">
    <property type="entry name" value="THIOSULFATE SULFERTANSFERASE"/>
    <property type="match status" value="1"/>
</dbReference>
<dbReference type="GO" id="GO:0016784">
    <property type="term" value="F:3-mercaptopyruvate sulfurtransferase activity"/>
    <property type="evidence" value="ECO:0007669"/>
    <property type="project" value="UniProtKB-EC"/>
</dbReference>
<keyword evidence="10" id="KW-0670">Pyruvate</keyword>
<dbReference type="AlphaFoldDB" id="A0A2W7KQC1"/>
<dbReference type="FunFam" id="3.40.250.10:FF:000015">
    <property type="entry name" value="Sulfurtransferase"/>
    <property type="match status" value="1"/>
</dbReference>
<dbReference type="FunFam" id="3.40.250.10:FF:000001">
    <property type="entry name" value="Sulfurtransferase"/>
    <property type="match status" value="1"/>
</dbReference>
<evidence type="ECO:0000256" key="3">
    <source>
        <dbReference type="ARBA" id="ARBA00022679"/>
    </source>
</evidence>
<comment type="catalytic activity">
    <reaction evidence="5">
        <text>2-oxo-3-sulfanylpropanoate + [thioredoxin]-dithiol = [thioredoxin]-disulfide + hydrogen sulfide + pyruvate + H(+)</text>
        <dbReference type="Rhea" id="RHEA:21740"/>
        <dbReference type="Rhea" id="RHEA-COMP:10698"/>
        <dbReference type="Rhea" id="RHEA-COMP:10700"/>
        <dbReference type="ChEBI" id="CHEBI:15361"/>
        <dbReference type="ChEBI" id="CHEBI:15378"/>
        <dbReference type="ChEBI" id="CHEBI:29919"/>
        <dbReference type="ChEBI" id="CHEBI:29950"/>
        <dbReference type="ChEBI" id="CHEBI:50058"/>
        <dbReference type="ChEBI" id="CHEBI:57678"/>
        <dbReference type="EC" id="2.8.1.2"/>
    </reaction>
    <physiologicalReaction direction="left-to-right" evidence="5">
        <dbReference type="Rhea" id="RHEA:21741"/>
    </physiologicalReaction>
</comment>
<evidence type="ECO:0000256" key="2">
    <source>
        <dbReference type="ARBA" id="ARBA00022490"/>
    </source>
</evidence>
<evidence type="ECO:0000256" key="6">
    <source>
        <dbReference type="ARBA" id="ARBA00066832"/>
    </source>
</evidence>
<dbReference type="EC" id="2.8.1.2" evidence="6"/>
<dbReference type="InterPro" id="IPR036873">
    <property type="entry name" value="Rhodanese-like_dom_sf"/>
</dbReference>
<name>A0A2W7KQC1_9PROT</name>
<dbReference type="InterPro" id="IPR045078">
    <property type="entry name" value="TST/MPST-like"/>
</dbReference>
<evidence type="ECO:0000256" key="4">
    <source>
        <dbReference type="ARBA" id="ARBA00022737"/>
    </source>
</evidence>
<dbReference type="Proteomes" id="UP000249688">
    <property type="component" value="Unassembled WGS sequence"/>
</dbReference>
<dbReference type="EMBL" id="QKYU01000001">
    <property type="protein sequence ID" value="PZW50790.1"/>
    <property type="molecule type" value="Genomic_DNA"/>
</dbReference>
<evidence type="ECO:0000256" key="5">
    <source>
        <dbReference type="ARBA" id="ARBA00051793"/>
    </source>
</evidence>
<feature type="domain" description="Rhodanese" evidence="9">
    <location>
        <begin position="163"/>
        <end position="277"/>
    </location>
</feature>
<dbReference type="PROSITE" id="PS50206">
    <property type="entry name" value="RHODANESE_3"/>
    <property type="match status" value="2"/>
</dbReference>
<keyword evidence="3 10" id="KW-0808">Transferase</keyword>
<evidence type="ECO:0000259" key="9">
    <source>
        <dbReference type="PROSITE" id="PS50206"/>
    </source>
</evidence>
<keyword evidence="2" id="KW-0963">Cytoplasm</keyword>
<reference evidence="10 11" key="1">
    <citation type="submission" date="2018-06" db="EMBL/GenBank/DDBJ databases">
        <title>Genomic Encyclopedia of Archaeal and Bacterial Type Strains, Phase II (KMG-II): from individual species to whole genera.</title>
        <authorList>
            <person name="Goeker M."/>
        </authorList>
    </citation>
    <scope>NUCLEOTIDE SEQUENCE [LARGE SCALE GENOMIC DNA]</scope>
    <source>
        <strain evidence="10 11">DSM 24525</strain>
    </source>
</reference>
<evidence type="ECO:0000313" key="10">
    <source>
        <dbReference type="EMBL" id="PZW50790.1"/>
    </source>
</evidence>
<dbReference type="RefSeq" id="WP_111396092.1">
    <property type="nucleotide sequence ID" value="NZ_QKYU01000001.1"/>
</dbReference>
<comment type="subcellular location">
    <subcellularLocation>
        <location evidence="1">Cytoplasm</location>
    </subcellularLocation>
</comment>
<dbReference type="InterPro" id="IPR001307">
    <property type="entry name" value="Thiosulphate_STrfase_CS"/>
</dbReference>
<accession>A0A2W7KQC1</accession>
<dbReference type="GO" id="GO:0005737">
    <property type="term" value="C:cytoplasm"/>
    <property type="evidence" value="ECO:0007669"/>
    <property type="project" value="UniProtKB-SubCell"/>
</dbReference>
<proteinExistence type="predicted"/>
<feature type="domain" description="Rhodanese" evidence="9">
    <location>
        <begin position="15"/>
        <end position="132"/>
    </location>
</feature>
<gene>
    <name evidence="10" type="ORF">C8P66_1013</name>
</gene>
<evidence type="ECO:0000313" key="11">
    <source>
        <dbReference type="Proteomes" id="UP000249688"/>
    </source>
</evidence>
<comment type="caution">
    <text evidence="10">The sequence shown here is derived from an EMBL/GenBank/DDBJ whole genome shotgun (WGS) entry which is preliminary data.</text>
</comment>
<dbReference type="Pfam" id="PF00581">
    <property type="entry name" value="Rhodanese"/>
    <property type="match status" value="2"/>
</dbReference>
<dbReference type="InterPro" id="IPR001763">
    <property type="entry name" value="Rhodanese-like_dom"/>
</dbReference>
<protein>
    <recommendedName>
        <fullName evidence="7">3-mercaptopyruvate sulfurtransferase</fullName>
        <ecNumber evidence="6">2.8.1.2</ecNumber>
    </recommendedName>
    <alternativeName>
        <fullName evidence="8">Rhodanese-like protein</fullName>
    </alternativeName>
</protein>